<dbReference type="Gene3D" id="1.20.1070.10">
    <property type="entry name" value="Rhodopsin 7-helix transmembrane proteins"/>
    <property type="match status" value="1"/>
</dbReference>
<evidence type="ECO:0000256" key="4">
    <source>
        <dbReference type="ARBA" id="ARBA00023136"/>
    </source>
</evidence>
<evidence type="ECO:0000256" key="3">
    <source>
        <dbReference type="ARBA" id="ARBA00022989"/>
    </source>
</evidence>
<name>A0A1W0X8B3_HYPEX</name>
<dbReference type="InterPro" id="IPR000276">
    <property type="entry name" value="GPCR_Rhodpsn"/>
</dbReference>
<gene>
    <name evidence="7" type="ORF">BV898_02381</name>
</gene>
<dbReference type="GO" id="GO:0016020">
    <property type="term" value="C:membrane"/>
    <property type="evidence" value="ECO:0007669"/>
    <property type="project" value="UniProtKB-SubCell"/>
</dbReference>
<dbReference type="EMBL" id="MTYJ01000010">
    <property type="protein sequence ID" value="OQV23638.1"/>
    <property type="molecule type" value="Genomic_DNA"/>
</dbReference>
<dbReference type="GO" id="GO:0004930">
    <property type="term" value="F:G protein-coupled receptor activity"/>
    <property type="evidence" value="ECO:0007669"/>
    <property type="project" value="InterPro"/>
</dbReference>
<evidence type="ECO:0000313" key="7">
    <source>
        <dbReference type="EMBL" id="OQV23638.1"/>
    </source>
</evidence>
<evidence type="ECO:0000259" key="6">
    <source>
        <dbReference type="PROSITE" id="PS50262"/>
    </source>
</evidence>
<evidence type="ECO:0000256" key="2">
    <source>
        <dbReference type="ARBA" id="ARBA00022692"/>
    </source>
</evidence>
<evidence type="ECO:0000256" key="1">
    <source>
        <dbReference type="ARBA" id="ARBA00004370"/>
    </source>
</evidence>
<feature type="domain" description="G-protein coupled receptors family 1 profile" evidence="6">
    <location>
        <begin position="1"/>
        <end position="90"/>
    </location>
</feature>
<dbReference type="Pfam" id="PF00001">
    <property type="entry name" value="7tm_1"/>
    <property type="match status" value="1"/>
</dbReference>
<reference evidence="8" key="1">
    <citation type="submission" date="2017-01" db="EMBL/GenBank/DDBJ databases">
        <title>Comparative genomics of anhydrobiosis in the tardigrade Hypsibius dujardini.</title>
        <authorList>
            <person name="Yoshida Y."/>
            <person name="Koutsovoulos G."/>
            <person name="Laetsch D."/>
            <person name="Stevens L."/>
            <person name="Kumar S."/>
            <person name="Horikawa D."/>
            <person name="Ishino K."/>
            <person name="Komine S."/>
            <person name="Tomita M."/>
            <person name="Blaxter M."/>
            <person name="Arakawa K."/>
        </authorList>
    </citation>
    <scope>NUCLEOTIDE SEQUENCE [LARGE SCALE GENOMIC DNA]</scope>
    <source>
        <strain evidence="8">Z151</strain>
    </source>
</reference>
<keyword evidence="8" id="KW-1185">Reference proteome</keyword>
<comment type="subcellular location">
    <subcellularLocation>
        <location evidence="1">Membrane</location>
    </subcellularLocation>
</comment>
<dbReference type="PROSITE" id="PS50262">
    <property type="entry name" value="G_PROTEIN_RECEP_F1_2"/>
    <property type="match status" value="1"/>
</dbReference>
<comment type="caution">
    <text evidence="7">The sequence shown here is derived from an EMBL/GenBank/DDBJ whole genome shotgun (WGS) entry which is preliminary data.</text>
</comment>
<evidence type="ECO:0000256" key="5">
    <source>
        <dbReference type="SAM" id="Phobius"/>
    </source>
</evidence>
<protein>
    <recommendedName>
        <fullName evidence="6">G-protein coupled receptors family 1 profile domain-containing protein</fullName>
    </recommendedName>
</protein>
<dbReference type="CDD" id="cd00637">
    <property type="entry name" value="7tm_classA_rhodopsin-like"/>
    <property type="match status" value="1"/>
</dbReference>
<evidence type="ECO:0000313" key="8">
    <source>
        <dbReference type="Proteomes" id="UP000192578"/>
    </source>
</evidence>
<feature type="transmembrane region" description="Helical" evidence="5">
    <location>
        <begin position="27"/>
        <end position="48"/>
    </location>
</feature>
<proteinExistence type="predicted"/>
<dbReference type="InterPro" id="IPR017452">
    <property type="entry name" value="GPCR_Rhodpsn_7TM"/>
</dbReference>
<dbReference type="AlphaFoldDB" id="A0A1W0X8B3"/>
<dbReference type="SUPFAM" id="SSF81321">
    <property type="entry name" value="Family A G protein-coupled receptor-like"/>
    <property type="match status" value="1"/>
</dbReference>
<accession>A0A1W0X8B3</accession>
<sequence>MTLVPLSDTVLVTLFGDRPFSPRFCQIWGAIVFLPFFASNWAHVLLVINRYVAATFPHHYRYFTAKLVLVTGIIVPWLISITENAFPFTG</sequence>
<dbReference type="Proteomes" id="UP000192578">
    <property type="component" value="Unassembled WGS sequence"/>
</dbReference>
<feature type="transmembrane region" description="Helical" evidence="5">
    <location>
        <begin position="60"/>
        <end position="79"/>
    </location>
</feature>
<keyword evidence="4 5" id="KW-0472">Membrane</keyword>
<keyword evidence="3 5" id="KW-1133">Transmembrane helix</keyword>
<keyword evidence="2 5" id="KW-0812">Transmembrane</keyword>
<organism evidence="7 8">
    <name type="scientific">Hypsibius exemplaris</name>
    <name type="common">Freshwater tardigrade</name>
    <dbReference type="NCBI Taxonomy" id="2072580"/>
    <lineage>
        <taxon>Eukaryota</taxon>
        <taxon>Metazoa</taxon>
        <taxon>Ecdysozoa</taxon>
        <taxon>Tardigrada</taxon>
        <taxon>Eutardigrada</taxon>
        <taxon>Parachela</taxon>
        <taxon>Hypsibioidea</taxon>
        <taxon>Hypsibiidae</taxon>
        <taxon>Hypsibius</taxon>
    </lineage>
</organism>